<dbReference type="AlphaFoldDB" id="A0AAN8X6F0"/>
<evidence type="ECO:0000256" key="2">
    <source>
        <dbReference type="ARBA" id="ARBA00022723"/>
    </source>
</evidence>
<organism evidence="8 9">
    <name type="scientific">Halocaridina rubra</name>
    <name type="common">Hawaiian red shrimp</name>
    <dbReference type="NCBI Taxonomy" id="373956"/>
    <lineage>
        <taxon>Eukaryota</taxon>
        <taxon>Metazoa</taxon>
        <taxon>Ecdysozoa</taxon>
        <taxon>Arthropoda</taxon>
        <taxon>Crustacea</taxon>
        <taxon>Multicrustacea</taxon>
        <taxon>Malacostraca</taxon>
        <taxon>Eumalacostraca</taxon>
        <taxon>Eucarida</taxon>
        <taxon>Decapoda</taxon>
        <taxon>Pleocyemata</taxon>
        <taxon>Caridea</taxon>
        <taxon>Atyoidea</taxon>
        <taxon>Atyidae</taxon>
        <taxon>Halocaridina</taxon>
    </lineage>
</organism>
<name>A0AAN8X6F0_HALRR</name>
<evidence type="ECO:0000256" key="1">
    <source>
        <dbReference type="ARBA" id="ARBA00004173"/>
    </source>
</evidence>
<keyword evidence="8" id="KW-0489">Methyltransferase</keyword>
<dbReference type="Proteomes" id="UP001381693">
    <property type="component" value="Unassembled WGS sequence"/>
</dbReference>
<evidence type="ECO:0000256" key="4">
    <source>
        <dbReference type="ARBA" id="ARBA00023004"/>
    </source>
</evidence>
<evidence type="ECO:0000256" key="5">
    <source>
        <dbReference type="ARBA" id="ARBA00023014"/>
    </source>
</evidence>
<dbReference type="GO" id="GO:0032259">
    <property type="term" value="P:methylation"/>
    <property type="evidence" value="ECO:0007669"/>
    <property type="project" value="UniProtKB-KW"/>
</dbReference>
<dbReference type="GO" id="GO:0005763">
    <property type="term" value="C:mitochondrial small ribosomal subunit"/>
    <property type="evidence" value="ECO:0007669"/>
    <property type="project" value="TreeGrafter"/>
</dbReference>
<evidence type="ECO:0000313" key="8">
    <source>
        <dbReference type="EMBL" id="KAK7075273.1"/>
    </source>
</evidence>
<evidence type="ECO:0000256" key="3">
    <source>
        <dbReference type="ARBA" id="ARBA00022946"/>
    </source>
</evidence>
<sequence length="501" mass="58064">MNFCRFRGTVCIFRHLRKNSRGVSSKQNMKDLAEKFDFDLDKSVYDAIKTGTVKTRHHPGKQEKGMVSLPERLVKASACILADHPSKTLLSDANKLANYIRSRHPPLEGEEYTKKVQTVEEDIVQKEFMRITLPGIPDQEMKRLMDSKKDKIENKLKREVYNWKPITYNEYRSLVYIVARMAPDYASLINILSEIKKRDKEFTPLTMLDFGSGVGTSMWAMDSNWPNRCKEVVCVDSSVDMNNIADKLLRGGNIKDEPLVRKGGTFFKQYLPMSDTLKYDLVISSRSLFELPDMISRLRTIDVLWRKTNGYLVIVEAGTNAGYKLVLEARDYILALSSKSEEDDINLHGHVFSPCSHDKFCPRYLDGKYIPCNFEVSYRPHTFHNNAKLQKDRYCYVVMRKGKRDVGENYPRMLQDAMLRKKHIICELCTKYGTIQTLTATKRKHSKECYDVLKYSRGGDLLPIVIPEWKQKINPSDREYSECDMVGNNRFSNEEKREEAN</sequence>
<accession>A0AAN8X6F0</accession>
<evidence type="ECO:0000256" key="7">
    <source>
        <dbReference type="ARBA" id="ARBA00045681"/>
    </source>
</evidence>
<keyword evidence="5" id="KW-0411">Iron-sulfur</keyword>
<reference evidence="8 9" key="1">
    <citation type="submission" date="2023-11" db="EMBL/GenBank/DDBJ databases">
        <title>Halocaridina rubra genome assembly.</title>
        <authorList>
            <person name="Smith C."/>
        </authorList>
    </citation>
    <scope>NUCLEOTIDE SEQUENCE [LARGE SCALE GENOMIC DNA]</scope>
    <source>
        <strain evidence="8">EP-1</strain>
        <tissue evidence="8">Whole</tissue>
    </source>
</reference>
<dbReference type="GO" id="GO:0046872">
    <property type="term" value="F:metal ion binding"/>
    <property type="evidence" value="ECO:0007669"/>
    <property type="project" value="UniProtKB-KW"/>
</dbReference>
<dbReference type="SUPFAM" id="SSF53335">
    <property type="entry name" value="S-adenosyl-L-methionine-dependent methyltransferases"/>
    <property type="match status" value="1"/>
</dbReference>
<comment type="subcellular location">
    <subcellularLocation>
        <location evidence="1">Mitochondrion</location>
    </subcellularLocation>
</comment>
<dbReference type="GO" id="GO:0003735">
    <property type="term" value="F:structural constituent of ribosome"/>
    <property type="evidence" value="ECO:0007669"/>
    <property type="project" value="TreeGrafter"/>
</dbReference>
<dbReference type="EMBL" id="JAXCGZ010011335">
    <property type="protein sequence ID" value="KAK7075273.1"/>
    <property type="molecule type" value="Genomic_DNA"/>
</dbReference>
<dbReference type="InterPro" id="IPR052571">
    <property type="entry name" value="Mt_RNA_Methyltransferase"/>
</dbReference>
<evidence type="ECO:0000256" key="6">
    <source>
        <dbReference type="ARBA" id="ARBA00023128"/>
    </source>
</evidence>
<keyword evidence="9" id="KW-1185">Reference proteome</keyword>
<proteinExistence type="predicted"/>
<gene>
    <name evidence="8" type="primary">METTL17</name>
    <name evidence="8" type="ORF">SK128_014553</name>
</gene>
<keyword evidence="2" id="KW-0479">Metal-binding</keyword>
<dbReference type="InterPro" id="IPR029063">
    <property type="entry name" value="SAM-dependent_MTases_sf"/>
</dbReference>
<dbReference type="PANTHER" id="PTHR13184:SF5">
    <property type="entry name" value="METHYLTRANSFERASE-LIKE PROTEIN 17, MITOCHONDRIAL"/>
    <property type="match status" value="1"/>
</dbReference>
<keyword evidence="6" id="KW-0496">Mitochondrion</keyword>
<dbReference type="PANTHER" id="PTHR13184">
    <property type="entry name" value="37S RIBOSOMAL PROTEIN S22"/>
    <property type="match status" value="1"/>
</dbReference>
<comment type="function">
    <text evidence="7">Mitochondrial ribosome (mitoribosome) assembly factor. Binds at the interface of the head and body domains of the mitochondrial small ribosomal subunit (mt-SSU), occluding the mRNA channel and preventing compaction of the head domain towards the body. Probable inactive methyltransferase: retains the characteristic folding and ability to bind S-adenosyl-L-methionine, but it probably lost its methyltransferase activity.</text>
</comment>
<dbReference type="Pfam" id="PF09243">
    <property type="entry name" value="Rsm22"/>
    <property type="match status" value="1"/>
</dbReference>
<keyword evidence="3" id="KW-0809">Transit peptide</keyword>
<dbReference type="GO" id="GO:0008168">
    <property type="term" value="F:methyltransferase activity"/>
    <property type="evidence" value="ECO:0007669"/>
    <property type="project" value="UniProtKB-KW"/>
</dbReference>
<protein>
    <submittedName>
        <fullName evidence="8">Methyltransferase-like protein 17, mitochondrial</fullName>
    </submittedName>
</protein>
<dbReference type="GO" id="GO:0006412">
    <property type="term" value="P:translation"/>
    <property type="evidence" value="ECO:0007669"/>
    <property type="project" value="InterPro"/>
</dbReference>
<keyword evidence="4" id="KW-0408">Iron</keyword>
<dbReference type="Gene3D" id="3.40.50.150">
    <property type="entry name" value="Vaccinia Virus protein VP39"/>
    <property type="match status" value="1"/>
</dbReference>
<dbReference type="GO" id="GO:0051536">
    <property type="term" value="F:iron-sulfur cluster binding"/>
    <property type="evidence" value="ECO:0007669"/>
    <property type="project" value="UniProtKB-KW"/>
</dbReference>
<evidence type="ECO:0000313" key="9">
    <source>
        <dbReference type="Proteomes" id="UP001381693"/>
    </source>
</evidence>
<keyword evidence="8" id="KW-0808">Transferase</keyword>
<dbReference type="InterPro" id="IPR015324">
    <property type="entry name" value="Ribosomal_Rsm22-like"/>
</dbReference>
<comment type="caution">
    <text evidence="8">The sequence shown here is derived from an EMBL/GenBank/DDBJ whole genome shotgun (WGS) entry which is preliminary data.</text>
</comment>